<evidence type="ECO:0000313" key="1">
    <source>
        <dbReference type="EMBL" id="GAG90055.1"/>
    </source>
</evidence>
<dbReference type="AlphaFoldDB" id="X1B4T0"/>
<sequence length="70" mass="8021">MFFGECSIAKCCYDKGYLHCGFCSDLPCTELQQAFDHPEHGDHGERLANLKNWAKGDETILRLRTFPKKV</sequence>
<dbReference type="Pfam" id="PF12675">
    <property type="entry name" value="DUF3795"/>
    <property type="match status" value="1"/>
</dbReference>
<accession>X1B4T0</accession>
<name>X1B4T0_9ZZZZ</name>
<protein>
    <recommendedName>
        <fullName evidence="2">DUF3795 domain-containing protein</fullName>
    </recommendedName>
</protein>
<evidence type="ECO:0008006" key="2">
    <source>
        <dbReference type="Google" id="ProtNLM"/>
    </source>
</evidence>
<gene>
    <name evidence="1" type="ORF">S01H4_23262</name>
</gene>
<reference evidence="1" key="1">
    <citation type="journal article" date="2014" name="Front. Microbiol.">
        <title>High frequency of phylogenetically diverse reductive dehalogenase-homologous genes in deep subseafloor sedimentary metagenomes.</title>
        <authorList>
            <person name="Kawai M."/>
            <person name="Futagami T."/>
            <person name="Toyoda A."/>
            <person name="Takaki Y."/>
            <person name="Nishi S."/>
            <person name="Hori S."/>
            <person name="Arai W."/>
            <person name="Tsubouchi T."/>
            <person name="Morono Y."/>
            <person name="Uchiyama I."/>
            <person name="Ito T."/>
            <person name="Fujiyama A."/>
            <person name="Inagaki F."/>
            <person name="Takami H."/>
        </authorList>
    </citation>
    <scope>NUCLEOTIDE SEQUENCE</scope>
    <source>
        <strain evidence="1">Expedition CK06-06</strain>
    </source>
</reference>
<dbReference type="InterPro" id="IPR024227">
    <property type="entry name" value="DUF3795"/>
</dbReference>
<comment type="caution">
    <text evidence="1">The sequence shown here is derived from an EMBL/GenBank/DDBJ whole genome shotgun (WGS) entry which is preliminary data.</text>
</comment>
<proteinExistence type="predicted"/>
<dbReference type="EMBL" id="BART01010768">
    <property type="protein sequence ID" value="GAG90055.1"/>
    <property type="molecule type" value="Genomic_DNA"/>
</dbReference>
<organism evidence="1">
    <name type="scientific">marine sediment metagenome</name>
    <dbReference type="NCBI Taxonomy" id="412755"/>
    <lineage>
        <taxon>unclassified sequences</taxon>
        <taxon>metagenomes</taxon>
        <taxon>ecological metagenomes</taxon>
    </lineage>
</organism>